<dbReference type="InterPro" id="IPR036279">
    <property type="entry name" value="5-3_exonuclease_C_sf"/>
</dbReference>
<organism evidence="2 4">
    <name type="scientific">Escherichia phage vB_Eco_Bam</name>
    <dbReference type="NCBI Taxonomy" id="2898833"/>
    <lineage>
        <taxon>Viruses</taxon>
        <taxon>Duplodnaviria</taxon>
        <taxon>Heunggongvirae</taxon>
        <taxon>Uroviricota</taxon>
        <taxon>Caudoviricetes</taxon>
        <taxon>Autographivirales</taxon>
        <taxon>Autotranscriptaviridae</taxon>
        <taxon>Studiervirinae</taxon>
        <taxon>Bamvirus</taxon>
        <taxon>Bamvirus bam</taxon>
    </lineage>
</organism>
<evidence type="ECO:0000259" key="1">
    <source>
        <dbReference type="Pfam" id="PF02739"/>
    </source>
</evidence>
<evidence type="ECO:0000313" key="4">
    <source>
        <dbReference type="Proteomes" id="UP001154314"/>
    </source>
</evidence>
<proteinExistence type="predicted"/>
<accession>A0A9P0VH42</accession>
<name>A0A9P0VH42_9CAUD</name>
<protein>
    <submittedName>
        <fullName evidence="2">Exodeoxyribonuclease</fullName>
    </submittedName>
</protein>
<reference evidence="2" key="1">
    <citation type="submission" date="2023-04" db="EMBL/GenBank/DDBJ databases">
        <authorList>
            <person name="Kelly A."/>
        </authorList>
    </citation>
    <scope>NUCLEOTIDE SEQUENCE</scope>
</reference>
<dbReference type="InterPro" id="IPR020046">
    <property type="entry name" value="5-3_exonucl_a-hlix_arch_N"/>
</dbReference>
<evidence type="ECO:0000313" key="2">
    <source>
        <dbReference type="EMBL" id="CAH6421982.1"/>
    </source>
</evidence>
<dbReference type="Proteomes" id="UP001154314">
    <property type="component" value="Chromosome"/>
</dbReference>
<dbReference type="SUPFAM" id="SSF88723">
    <property type="entry name" value="PIN domain-like"/>
    <property type="match status" value="1"/>
</dbReference>
<dbReference type="EMBL" id="OW991346">
    <property type="protein sequence ID" value="CAH6421982.1"/>
    <property type="molecule type" value="Genomic_DNA"/>
</dbReference>
<dbReference type="Pfam" id="PF02739">
    <property type="entry name" value="5_3_exonuc_N"/>
    <property type="match status" value="1"/>
</dbReference>
<dbReference type="GO" id="GO:0003677">
    <property type="term" value="F:DNA binding"/>
    <property type="evidence" value="ECO:0007669"/>
    <property type="project" value="InterPro"/>
</dbReference>
<dbReference type="PANTHER" id="PTHR42646">
    <property type="entry name" value="FLAP ENDONUCLEASE XNI"/>
    <property type="match status" value="1"/>
</dbReference>
<evidence type="ECO:0000313" key="3">
    <source>
        <dbReference type="EMBL" id="CAI9888946.1"/>
    </source>
</evidence>
<dbReference type="SUPFAM" id="SSF47807">
    <property type="entry name" value="5' to 3' exonuclease, C-terminal subdomain"/>
    <property type="match status" value="1"/>
</dbReference>
<gene>
    <name evidence="3" type="ORF">BAMTRB_023</name>
    <name evidence="2" type="ORF">BAMTRB_048</name>
</gene>
<dbReference type="InterPro" id="IPR029060">
    <property type="entry name" value="PIN-like_dom_sf"/>
</dbReference>
<dbReference type="GO" id="GO:0017108">
    <property type="term" value="F:5'-flap endonuclease activity"/>
    <property type="evidence" value="ECO:0007669"/>
    <property type="project" value="InterPro"/>
</dbReference>
<dbReference type="GO" id="GO:0033567">
    <property type="term" value="P:DNA replication, Okazaki fragment processing"/>
    <property type="evidence" value="ECO:0007669"/>
    <property type="project" value="InterPro"/>
</dbReference>
<dbReference type="InterPro" id="IPR038969">
    <property type="entry name" value="FEN"/>
</dbReference>
<sequence length="306" mass="35147">MAPDSHWSLLPDYGRRCAMKDHALGMDGDYLVFAAMSAAEVETQWEDDVWTLECDHDKAWTILCQSIEAIRKRKPEWEDSKIVLAFTDETNWRKSVLPTYKANRKASRKPTGYRHFVERVMAVREWNSFLRPTLEGDDCLGIIATAPQIVGCKSVTICSPDKDFKTIPCEFFHMSSGEITTRSVEQADWWHMYQTIIGDTTDGYGGIKGLGETVAVEFLNNPFIWVEYEHVFKSGARKGQSEMRWRKEPKPEDMTLWQAMVTLAAKAGMTEEELLQQAQVARICRASDFNFKDKEVILWTPNNDKI</sequence>
<dbReference type="PANTHER" id="PTHR42646:SF2">
    <property type="entry name" value="5'-3' EXONUCLEASE FAMILY PROTEIN"/>
    <property type="match status" value="1"/>
</dbReference>
<dbReference type="Gene3D" id="3.40.50.1010">
    <property type="entry name" value="5'-nuclease"/>
    <property type="match status" value="1"/>
</dbReference>
<dbReference type="EMBL" id="OW991346">
    <property type="protein sequence ID" value="CAI9888946.1"/>
    <property type="molecule type" value="Genomic_DNA"/>
</dbReference>
<keyword evidence="4" id="KW-1185">Reference proteome</keyword>
<feature type="domain" description="5'-3' exonuclease alpha-helical arch N-terminal" evidence="1">
    <location>
        <begin position="66"/>
        <end position="166"/>
    </location>
</feature>